<dbReference type="PANTHER" id="PTHR33744:SF1">
    <property type="entry name" value="DNA-BINDING TRANSCRIPTIONAL ACTIVATOR ADER"/>
    <property type="match status" value="1"/>
</dbReference>
<gene>
    <name evidence="2" type="ORF">ACFPIJ_17220</name>
</gene>
<dbReference type="InterPro" id="IPR051448">
    <property type="entry name" value="CdaR-like_regulators"/>
</dbReference>
<keyword evidence="3" id="KW-1185">Reference proteome</keyword>
<proteinExistence type="predicted"/>
<sequence>MSPPEAIHIAAGTVAKGLAGFRQSHLEAARAAALTRASRHPAGFTRYHDVELAVLLAQDIDRAQTFVARELGDAAARTQTAGELRDTVAAYLAHDRSLMRAATELHVARNTVAYRVKKFEELTGRSVAERRLELEAALRLANVLGDRVTTGEDP</sequence>
<dbReference type="PANTHER" id="PTHR33744">
    <property type="entry name" value="CARBOHYDRATE DIACID REGULATOR"/>
    <property type="match status" value="1"/>
</dbReference>
<organism evidence="2 3">
    <name type="scientific">Dactylosporangium cerinum</name>
    <dbReference type="NCBI Taxonomy" id="1434730"/>
    <lineage>
        <taxon>Bacteria</taxon>
        <taxon>Bacillati</taxon>
        <taxon>Actinomycetota</taxon>
        <taxon>Actinomycetes</taxon>
        <taxon>Micromonosporales</taxon>
        <taxon>Micromonosporaceae</taxon>
        <taxon>Dactylosporangium</taxon>
    </lineage>
</organism>
<reference evidence="3" key="1">
    <citation type="journal article" date="2019" name="Int. J. Syst. Evol. Microbiol.">
        <title>The Global Catalogue of Microorganisms (GCM) 10K type strain sequencing project: providing services to taxonomists for standard genome sequencing and annotation.</title>
        <authorList>
            <consortium name="The Broad Institute Genomics Platform"/>
            <consortium name="The Broad Institute Genome Sequencing Center for Infectious Disease"/>
            <person name="Wu L."/>
            <person name="Ma J."/>
        </authorList>
    </citation>
    <scope>NUCLEOTIDE SEQUENCE [LARGE SCALE GENOMIC DNA]</scope>
    <source>
        <strain evidence="3">CGMCC 4.7152</strain>
    </source>
</reference>
<dbReference type="InterPro" id="IPR025736">
    <property type="entry name" value="PucR_C-HTH_dom"/>
</dbReference>
<accession>A0ABV9VWI4</accession>
<comment type="caution">
    <text evidence="2">The sequence shown here is derived from an EMBL/GenBank/DDBJ whole genome shotgun (WGS) entry which is preliminary data.</text>
</comment>
<dbReference type="RefSeq" id="WP_380116027.1">
    <property type="nucleotide sequence ID" value="NZ_JBHSIU010000018.1"/>
</dbReference>
<protein>
    <submittedName>
        <fullName evidence="2">PucR family transcriptional regulator</fullName>
    </submittedName>
</protein>
<dbReference type="InterPro" id="IPR042070">
    <property type="entry name" value="PucR_C-HTH_sf"/>
</dbReference>
<name>A0ABV9VWI4_9ACTN</name>
<evidence type="ECO:0000259" key="1">
    <source>
        <dbReference type="Pfam" id="PF13556"/>
    </source>
</evidence>
<dbReference type="Proteomes" id="UP001595912">
    <property type="component" value="Unassembled WGS sequence"/>
</dbReference>
<evidence type="ECO:0000313" key="2">
    <source>
        <dbReference type="EMBL" id="MFC4999568.1"/>
    </source>
</evidence>
<dbReference type="Gene3D" id="1.10.10.2840">
    <property type="entry name" value="PucR C-terminal helix-turn-helix domain"/>
    <property type="match status" value="1"/>
</dbReference>
<feature type="domain" description="PucR C-terminal helix-turn-helix" evidence="1">
    <location>
        <begin position="84"/>
        <end position="140"/>
    </location>
</feature>
<dbReference type="EMBL" id="JBHSIU010000018">
    <property type="protein sequence ID" value="MFC4999568.1"/>
    <property type="molecule type" value="Genomic_DNA"/>
</dbReference>
<dbReference type="Pfam" id="PF13556">
    <property type="entry name" value="HTH_30"/>
    <property type="match status" value="1"/>
</dbReference>
<evidence type="ECO:0000313" key="3">
    <source>
        <dbReference type="Proteomes" id="UP001595912"/>
    </source>
</evidence>